<dbReference type="EMBL" id="CP016020">
    <property type="protein sequence ID" value="APH05787.1"/>
    <property type="molecule type" value="Genomic_DNA"/>
</dbReference>
<sequence>MSNFFDWFWVKNQKKLMSTSRKNKKVLISMILFNNNSNTHPKLLSKQKGLGFKQTLFLSNIHLKEYSHHSSLQALLSLYIQKNLVPR</sequence>
<keyword evidence="2" id="KW-1185">Reference proteome</keyword>
<protein>
    <submittedName>
        <fullName evidence="1">Uncharacterized protein</fullName>
    </submittedName>
</protein>
<name>A0A1L3MTW9_9BACI</name>
<dbReference type="KEGG" id="bwh:A9C19_14185"/>
<proteinExistence type="predicted"/>
<accession>A0A1L3MTW9</accession>
<reference evidence="1 2" key="1">
    <citation type="journal article" date="2016" name="Sci. Rep.">
        <title>Complete genome sequence and transcriptomic analysis of a novel marine strain Bacillus weihaiensis reveals the mechanism of brown algae degradation.</title>
        <authorList>
            <person name="Zhu Y."/>
            <person name="Chen P."/>
            <person name="Bao Y."/>
            <person name="Men Y."/>
            <person name="Zeng Y."/>
            <person name="Yang J."/>
            <person name="Sun J."/>
            <person name="Sun Y."/>
        </authorList>
    </citation>
    <scope>NUCLEOTIDE SEQUENCE [LARGE SCALE GENOMIC DNA]</scope>
    <source>
        <strain evidence="1 2">Alg07</strain>
    </source>
</reference>
<dbReference type="AlphaFoldDB" id="A0A1L3MTW9"/>
<evidence type="ECO:0000313" key="2">
    <source>
        <dbReference type="Proteomes" id="UP000181936"/>
    </source>
</evidence>
<organism evidence="1 2">
    <name type="scientific">Bacillus weihaiensis</name>
    <dbReference type="NCBI Taxonomy" id="1547283"/>
    <lineage>
        <taxon>Bacteria</taxon>
        <taxon>Bacillati</taxon>
        <taxon>Bacillota</taxon>
        <taxon>Bacilli</taxon>
        <taxon>Bacillales</taxon>
        <taxon>Bacillaceae</taxon>
        <taxon>Bacillus</taxon>
    </lineage>
</organism>
<evidence type="ECO:0000313" key="1">
    <source>
        <dbReference type="EMBL" id="APH05787.1"/>
    </source>
</evidence>
<dbReference type="Proteomes" id="UP000181936">
    <property type="component" value="Chromosome"/>
</dbReference>
<gene>
    <name evidence="1" type="ORF">A9C19_14185</name>
</gene>